<dbReference type="AlphaFoldDB" id="A0A4V4HEJ0"/>
<dbReference type="GO" id="GO:0000978">
    <property type="term" value="F:RNA polymerase II cis-regulatory region sequence-specific DNA binding"/>
    <property type="evidence" value="ECO:0007669"/>
    <property type="project" value="TreeGrafter"/>
</dbReference>
<dbReference type="GO" id="GO:0030154">
    <property type="term" value="P:cell differentiation"/>
    <property type="evidence" value="ECO:0007669"/>
    <property type="project" value="TreeGrafter"/>
</dbReference>
<evidence type="ECO:0000256" key="1">
    <source>
        <dbReference type="ARBA" id="ARBA00023125"/>
    </source>
</evidence>
<dbReference type="GO" id="GO:0005634">
    <property type="term" value="C:nucleus"/>
    <property type="evidence" value="ECO:0007669"/>
    <property type="project" value="UniProtKB-UniRule"/>
</dbReference>
<proteinExistence type="predicted"/>
<dbReference type="OrthoDB" id="6247875at2759"/>
<reference evidence="6 7" key="1">
    <citation type="journal article" date="2019" name="Nat. Ecol. Evol.">
        <title>Megaphylogeny resolves global patterns of mushroom evolution.</title>
        <authorList>
            <person name="Varga T."/>
            <person name="Krizsan K."/>
            <person name="Foldi C."/>
            <person name="Dima B."/>
            <person name="Sanchez-Garcia M."/>
            <person name="Sanchez-Ramirez S."/>
            <person name="Szollosi G.J."/>
            <person name="Szarkandi J.G."/>
            <person name="Papp V."/>
            <person name="Albert L."/>
            <person name="Andreopoulos W."/>
            <person name="Angelini C."/>
            <person name="Antonin V."/>
            <person name="Barry K.W."/>
            <person name="Bougher N.L."/>
            <person name="Buchanan P."/>
            <person name="Buyck B."/>
            <person name="Bense V."/>
            <person name="Catcheside P."/>
            <person name="Chovatia M."/>
            <person name="Cooper J."/>
            <person name="Damon W."/>
            <person name="Desjardin D."/>
            <person name="Finy P."/>
            <person name="Geml J."/>
            <person name="Haridas S."/>
            <person name="Hughes K."/>
            <person name="Justo A."/>
            <person name="Karasinski D."/>
            <person name="Kautmanova I."/>
            <person name="Kiss B."/>
            <person name="Kocsube S."/>
            <person name="Kotiranta H."/>
            <person name="LaButti K.M."/>
            <person name="Lechner B.E."/>
            <person name="Liimatainen K."/>
            <person name="Lipzen A."/>
            <person name="Lukacs Z."/>
            <person name="Mihaltcheva S."/>
            <person name="Morgado L.N."/>
            <person name="Niskanen T."/>
            <person name="Noordeloos M.E."/>
            <person name="Ohm R.A."/>
            <person name="Ortiz-Santana B."/>
            <person name="Ovrebo C."/>
            <person name="Racz N."/>
            <person name="Riley R."/>
            <person name="Savchenko A."/>
            <person name="Shiryaev A."/>
            <person name="Soop K."/>
            <person name="Spirin V."/>
            <person name="Szebenyi C."/>
            <person name="Tomsovsky M."/>
            <person name="Tulloss R.E."/>
            <person name="Uehling J."/>
            <person name="Grigoriev I.V."/>
            <person name="Vagvolgyi C."/>
            <person name="Papp T."/>
            <person name="Martin F.M."/>
            <person name="Miettinen O."/>
            <person name="Hibbett D.S."/>
            <person name="Nagy L.G."/>
        </authorList>
    </citation>
    <scope>NUCLEOTIDE SEQUENCE [LARGE SCALE GENOMIC DNA]</scope>
    <source>
        <strain evidence="6 7">CBS 962.96</strain>
    </source>
</reference>
<keyword evidence="2" id="KW-0804">Transcription</keyword>
<dbReference type="SUPFAM" id="SSF47095">
    <property type="entry name" value="HMG-box"/>
    <property type="match status" value="1"/>
</dbReference>
<feature type="domain" description="HMG box" evidence="5">
    <location>
        <begin position="1"/>
        <end position="32"/>
    </location>
</feature>
<evidence type="ECO:0000313" key="7">
    <source>
        <dbReference type="Proteomes" id="UP000297245"/>
    </source>
</evidence>
<sequence>MWRELPEAEKDQFRKEAEQVKKEHKMKYPDYQYAPQSKKTSSGVRRRKDRDSLDCKEIAKRMTFTTQVSVELEQVVVVQERQAHEATPVPLEPIKMEEAEVTLGHSHVAETSTFVPTEDIPPLDLASSSLVDNETNSRMPKDVTKQTSFFSSESLVPPSYLYIDSQFGSNPATIPLHRESLPDYELEPSVFESSETQMSLLFSDATNPTPQSSSSSSFVYSSSTTSIKTSFASFDTLATLSSPLAPSVSIPNPSVELPKTSSLEDNLNYLHDAEELAKHGFRFLTSPSTSTSTSTSAGGLNATLNSLNSSPYEEWPLDLVHPDESYQSIEYQIETLDDMFEQFIGMPSAELEH</sequence>
<dbReference type="GO" id="GO:0001228">
    <property type="term" value="F:DNA-binding transcription activator activity, RNA polymerase II-specific"/>
    <property type="evidence" value="ECO:0007669"/>
    <property type="project" value="TreeGrafter"/>
</dbReference>
<gene>
    <name evidence="6" type="ORF">K435DRAFT_759365</name>
</gene>
<dbReference type="PANTHER" id="PTHR10270">
    <property type="entry name" value="SOX TRANSCRIPTION FACTOR"/>
    <property type="match status" value="1"/>
</dbReference>
<keyword evidence="1 3" id="KW-0238">DNA-binding</keyword>
<feature type="compositionally biased region" description="Basic and acidic residues" evidence="4">
    <location>
        <begin position="1"/>
        <end position="21"/>
    </location>
</feature>
<keyword evidence="3" id="KW-0539">Nucleus</keyword>
<feature type="region of interest" description="Disordered" evidence="4">
    <location>
        <begin position="1"/>
        <end position="52"/>
    </location>
</feature>
<dbReference type="InterPro" id="IPR050140">
    <property type="entry name" value="SRY-related_HMG-box_TF-like"/>
</dbReference>
<dbReference type="InterPro" id="IPR009071">
    <property type="entry name" value="HMG_box_dom"/>
</dbReference>
<evidence type="ECO:0000256" key="3">
    <source>
        <dbReference type="PROSITE-ProRule" id="PRU00267"/>
    </source>
</evidence>
<dbReference type="PROSITE" id="PS50118">
    <property type="entry name" value="HMG_BOX_2"/>
    <property type="match status" value="1"/>
</dbReference>
<feature type="DNA-binding region" description="HMG box" evidence="3">
    <location>
        <begin position="1"/>
        <end position="32"/>
    </location>
</feature>
<dbReference type="Proteomes" id="UP000297245">
    <property type="component" value="Unassembled WGS sequence"/>
</dbReference>
<dbReference type="PANTHER" id="PTHR10270:SF161">
    <property type="entry name" value="SEX-DETERMINING REGION Y PROTEIN"/>
    <property type="match status" value="1"/>
</dbReference>
<evidence type="ECO:0000313" key="6">
    <source>
        <dbReference type="EMBL" id="THU91345.1"/>
    </source>
</evidence>
<evidence type="ECO:0000256" key="2">
    <source>
        <dbReference type="ARBA" id="ARBA00023163"/>
    </source>
</evidence>
<evidence type="ECO:0000256" key="4">
    <source>
        <dbReference type="SAM" id="MobiDB-lite"/>
    </source>
</evidence>
<feature type="compositionally biased region" description="Polar residues" evidence="4">
    <location>
        <begin position="34"/>
        <end position="43"/>
    </location>
</feature>
<evidence type="ECO:0000259" key="5">
    <source>
        <dbReference type="PROSITE" id="PS50118"/>
    </source>
</evidence>
<protein>
    <recommendedName>
        <fullName evidence="5">HMG box domain-containing protein</fullName>
    </recommendedName>
</protein>
<dbReference type="InterPro" id="IPR036910">
    <property type="entry name" value="HMG_box_dom_sf"/>
</dbReference>
<organism evidence="6 7">
    <name type="scientific">Dendrothele bispora (strain CBS 962.96)</name>
    <dbReference type="NCBI Taxonomy" id="1314807"/>
    <lineage>
        <taxon>Eukaryota</taxon>
        <taxon>Fungi</taxon>
        <taxon>Dikarya</taxon>
        <taxon>Basidiomycota</taxon>
        <taxon>Agaricomycotina</taxon>
        <taxon>Agaricomycetes</taxon>
        <taxon>Agaricomycetidae</taxon>
        <taxon>Agaricales</taxon>
        <taxon>Agaricales incertae sedis</taxon>
        <taxon>Dendrothele</taxon>
    </lineage>
</organism>
<dbReference type="Gene3D" id="1.10.30.10">
    <property type="entry name" value="High mobility group box domain"/>
    <property type="match status" value="1"/>
</dbReference>
<name>A0A4V4HEJ0_DENBC</name>
<accession>A0A4V4HEJ0</accession>
<dbReference type="EMBL" id="ML179308">
    <property type="protein sequence ID" value="THU91345.1"/>
    <property type="molecule type" value="Genomic_DNA"/>
</dbReference>
<keyword evidence="7" id="KW-1185">Reference proteome</keyword>